<dbReference type="EMBL" id="JALJXV010000002">
    <property type="protein sequence ID" value="MCP1673798.1"/>
    <property type="molecule type" value="Genomic_DNA"/>
</dbReference>
<gene>
    <name evidence="1" type="ORF">J2T57_000897</name>
</gene>
<sequence>MGDVVPFGRSKRRRKLAEGQTLCRNGFHKWEALGDTRFDTREGKLATVYRCKRCGAEQTRYT</sequence>
<accession>A0AAE3G3P5</accession>
<comment type="caution">
    <text evidence="1">The sequence shown here is derived from an EMBL/GenBank/DDBJ whole genome shotgun (WGS) entry which is preliminary data.</text>
</comment>
<dbReference type="RefSeq" id="WP_253474890.1">
    <property type="nucleotide sequence ID" value="NZ_JALJXV010000002.1"/>
</dbReference>
<evidence type="ECO:0000313" key="2">
    <source>
        <dbReference type="Proteomes" id="UP001205843"/>
    </source>
</evidence>
<evidence type="ECO:0000313" key="1">
    <source>
        <dbReference type="EMBL" id="MCP1673798.1"/>
    </source>
</evidence>
<reference evidence="1" key="1">
    <citation type="submission" date="2022-03" db="EMBL/GenBank/DDBJ databases">
        <title>Genomic Encyclopedia of Type Strains, Phase III (KMG-III): the genomes of soil and plant-associated and newly described type strains.</title>
        <authorList>
            <person name="Whitman W."/>
        </authorList>
    </citation>
    <scope>NUCLEOTIDE SEQUENCE</scope>
    <source>
        <strain evidence="1">ANL 6-2</strain>
    </source>
</reference>
<name>A0AAE3G3P5_9GAMM</name>
<proteinExistence type="predicted"/>
<dbReference type="AlphaFoldDB" id="A0AAE3G3P5"/>
<keyword evidence="2" id="KW-1185">Reference proteome</keyword>
<organism evidence="1 2">
    <name type="scientific">Natronocella acetinitrilica</name>
    <dbReference type="NCBI Taxonomy" id="414046"/>
    <lineage>
        <taxon>Bacteria</taxon>
        <taxon>Pseudomonadati</taxon>
        <taxon>Pseudomonadota</taxon>
        <taxon>Gammaproteobacteria</taxon>
        <taxon>Chromatiales</taxon>
        <taxon>Ectothiorhodospiraceae</taxon>
        <taxon>Natronocella</taxon>
    </lineage>
</organism>
<dbReference type="Proteomes" id="UP001205843">
    <property type="component" value="Unassembled WGS sequence"/>
</dbReference>
<protein>
    <submittedName>
        <fullName evidence="1">Uncharacterized protein</fullName>
    </submittedName>
</protein>